<keyword evidence="3" id="KW-1185">Reference proteome</keyword>
<sequence>MIFYRTKDENGRMIIAGTQADARAVNKQFEQFDIPTDKAGLLAIAQSWCDEVFELNKLMDEMRADLEGRVPEREETSTEQPPTPSNVPEREEFVTEVRRQISVEEEIQSCDLPRLAVLAQNVAWRFEELARCPSSPSVTT</sequence>
<organism evidence="2 3">
    <name type="scientific">Sphingopyxis flava</name>
    <dbReference type="NCBI Taxonomy" id="1507287"/>
    <lineage>
        <taxon>Bacteria</taxon>
        <taxon>Pseudomonadati</taxon>
        <taxon>Pseudomonadota</taxon>
        <taxon>Alphaproteobacteria</taxon>
        <taxon>Sphingomonadales</taxon>
        <taxon>Sphingomonadaceae</taxon>
        <taxon>Sphingopyxis</taxon>
    </lineage>
</organism>
<protein>
    <submittedName>
        <fullName evidence="2">Uncharacterized protein</fullName>
    </submittedName>
</protein>
<dbReference type="EMBL" id="FUYP01000011">
    <property type="protein sequence ID" value="SKB63045.1"/>
    <property type="molecule type" value="Genomic_DNA"/>
</dbReference>
<gene>
    <name evidence="2" type="ORF">SAMN06295937_1011126</name>
</gene>
<accession>A0A1T5CU74</accession>
<reference evidence="3" key="1">
    <citation type="submission" date="2017-02" db="EMBL/GenBank/DDBJ databases">
        <authorList>
            <person name="Varghese N."/>
            <person name="Submissions S."/>
        </authorList>
    </citation>
    <scope>NUCLEOTIDE SEQUENCE [LARGE SCALE GENOMIC DNA]</scope>
    <source>
        <strain evidence="3">R11H</strain>
    </source>
</reference>
<dbReference type="AlphaFoldDB" id="A0A1T5CU74"/>
<evidence type="ECO:0000256" key="1">
    <source>
        <dbReference type="SAM" id="MobiDB-lite"/>
    </source>
</evidence>
<evidence type="ECO:0000313" key="2">
    <source>
        <dbReference type="EMBL" id="SKB63045.1"/>
    </source>
</evidence>
<dbReference type="Proteomes" id="UP000190044">
    <property type="component" value="Unassembled WGS sequence"/>
</dbReference>
<proteinExistence type="predicted"/>
<feature type="compositionally biased region" description="Basic and acidic residues" evidence="1">
    <location>
        <begin position="66"/>
        <end position="76"/>
    </location>
</feature>
<evidence type="ECO:0000313" key="3">
    <source>
        <dbReference type="Proteomes" id="UP000190044"/>
    </source>
</evidence>
<feature type="region of interest" description="Disordered" evidence="1">
    <location>
        <begin position="66"/>
        <end position="92"/>
    </location>
</feature>
<name>A0A1T5CU74_9SPHN</name>